<evidence type="ECO:0000256" key="2">
    <source>
        <dbReference type="ARBA" id="ARBA00022448"/>
    </source>
</evidence>
<feature type="domain" description="Major facilitator superfamily (MFS) profile" evidence="7">
    <location>
        <begin position="205"/>
        <end position="440"/>
    </location>
</feature>
<dbReference type="RefSeq" id="WP_343886005.1">
    <property type="nucleotide sequence ID" value="NZ_BAAAKI010000012.1"/>
</dbReference>
<evidence type="ECO:0000256" key="1">
    <source>
        <dbReference type="ARBA" id="ARBA00004651"/>
    </source>
</evidence>
<dbReference type="Pfam" id="PF11700">
    <property type="entry name" value="ATG22"/>
    <property type="match status" value="1"/>
</dbReference>
<dbReference type="Gene3D" id="1.20.1250.20">
    <property type="entry name" value="MFS general substrate transporter like domains"/>
    <property type="match status" value="1"/>
</dbReference>
<evidence type="ECO:0000313" key="8">
    <source>
        <dbReference type="EMBL" id="MFC6395926.1"/>
    </source>
</evidence>
<feature type="transmembrane region" description="Helical" evidence="6">
    <location>
        <begin position="347"/>
        <end position="363"/>
    </location>
</feature>
<dbReference type="InterPro" id="IPR020846">
    <property type="entry name" value="MFS_dom"/>
</dbReference>
<dbReference type="InterPro" id="IPR024671">
    <property type="entry name" value="Atg22-like"/>
</dbReference>
<feature type="transmembrane region" description="Helical" evidence="6">
    <location>
        <begin position="325"/>
        <end position="341"/>
    </location>
</feature>
<name>A0ABW1WY10_9ACTN</name>
<keyword evidence="5 6" id="KW-0472">Membrane</keyword>
<comment type="subcellular location">
    <subcellularLocation>
        <location evidence="1">Cell membrane</location>
        <topology evidence="1">Multi-pass membrane protein</topology>
    </subcellularLocation>
</comment>
<feature type="transmembrane region" description="Helical" evidence="6">
    <location>
        <begin position="199"/>
        <end position="223"/>
    </location>
</feature>
<feature type="transmembrane region" description="Helical" evidence="6">
    <location>
        <begin position="36"/>
        <end position="56"/>
    </location>
</feature>
<dbReference type="PANTHER" id="PTHR23519:SF1">
    <property type="entry name" value="AUTOPHAGY-RELATED PROTEIN 22"/>
    <property type="match status" value="1"/>
</dbReference>
<feature type="transmembrane region" description="Helical" evidence="6">
    <location>
        <begin position="68"/>
        <end position="88"/>
    </location>
</feature>
<dbReference type="PROSITE" id="PS50850">
    <property type="entry name" value="MFS"/>
    <property type="match status" value="1"/>
</dbReference>
<evidence type="ECO:0000256" key="4">
    <source>
        <dbReference type="ARBA" id="ARBA00022989"/>
    </source>
</evidence>
<keyword evidence="4 6" id="KW-1133">Transmembrane helix</keyword>
<feature type="transmembrane region" description="Helical" evidence="6">
    <location>
        <begin position="295"/>
        <end position="313"/>
    </location>
</feature>
<evidence type="ECO:0000259" key="7">
    <source>
        <dbReference type="PROSITE" id="PS50850"/>
    </source>
</evidence>
<dbReference type="Proteomes" id="UP001596266">
    <property type="component" value="Unassembled WGS sequence"/>
</dbReference>
<evidence type="ECO:0000256" key="6">
    <source>
        <dbReference type="SAM" id="Phobius"/>
    </source>
</evidence>
<proteinExistence type="predicted"/>
<feature type="transmembrane region" description="Helical" evidence="6">
    <location>
        <begin position="100"/>
        <end position="119"/>
    </location>
</feature>
<accession>A0ABW1WY10</accession>
<feature type="transmembrane region" description="Helical" evidence="6">
    <location>
        <begin position="166"/>
        <end position="187"/>
    </location>
</feature>
<reference evidence="9" key="1">
    <citation type="journal article" date="2019" name="Int. J. Syst. Evol. Microbiol.">
        <title>The Global Catalogue of Microorganisms (GCM) 10K type strain sequencing project: providing services to taxonomists for standard genome sequencing and annotation.</title>
        <authorList>
            <consortium name="The Broad Institute Genomics Platform"/>
            <consortium name="The Broad Institute Genome Sequencing Center for Infectious Disease"/>
            <person name="Wu L."/>
            <person name="Ma J."/>
        </authorList>
    </citation>
    <scope>NUCLEOTIDE SEQUENCE [LARGE SCALE GENOMIC DNA]</scope>
    <source>
        <strain evidence="9">CGMCC 1.15277</strain>
    </source>
</reference>
<feature type="transmembrane region" description="Helical" evidence="6">
    <location>
        <begin position="384"/>
        <end position="407"/>
    </location>
</feature>
<organism evidence="8 9">
    <name type="scientific">Luteococcus sanguinis</name>
    <dbReference type="NCBI Taxonomy" id="174038"/>
    <lineage>
        <taxon>Bacteria</taxon>
        <taxon>Bacillati</taxon>
        <taxon>Actinomycetota</taxon>
        <taxon>Actinomycetes</taxon>
        <taxon>Propionibacteriales</taxon>
        <taxon>Propionibacteriaceae</taxon>
        <taxon>Luteococcus</taxon>
    </lineage>
</organism>
<keyword evidence="3 6" id="KW-0812">Transmembrane</keyword>
<dbReference type="InterPro" id="IPR050495">
    <property type="entry name" value="ATG22/LtaA_families"/>
</dbReference>
<sequence>MTQTVDSAAAPPPLVPALSGEGASRKVVVAWSAYDFAGNALNTVMISFVFSVYVTSTVADDPEHGQTVWSWFQAAAGICLAVLAPLMGAWADRVVRTRRMLSVTTMITIAAMAACYFVKPENPYLYLGAGLLAFASVTQDIAGVFYNGMLPRISTPSNVGRISGTAWALGYLGGTLCLVLALFGFILDGGVLGLPTHDAINARSVALLCAVFMLLFSLPVMVLGPNNTPRPGVAPFTVTGAYRDIGRRLVRMWRDERALLHFLGAAALYRDGLNAVFAFAGVIAATAYGFSQEQVIYFGLAANVMAAIGTWIFGRVDDRFGPRPVILGSLIVIVVLGLGIVGVNKVITFWVFGLAIASLVGPIQSASRTLLTRIIPAGEENETYGLYTTVGRVVSFVAPGLTGLFTLAFGARWGLMGIVVTLVFGLVAFWPLRIPGVTHR</sequence>
<dbReference type="SUPFAM" id="SSF103473">
    <property type="entry name" value="MFS general substrate transporter"/>
    <property type="match status" value="1"/>
</dbReference>
<dbReference type="EMBL" id="JBHSUA010000008">
    <property type="protein sequence ID" value="MFC6395926.1"/>
    <property type="molecule type" value="Genomic_DNA"/>
</dbReference>
<feature type="transmembrane region" description="Helical" evidence="6">
    <location>
        <begin position="413"/>
        <end position="432"/>
    </location>
</feature>
<feature type="transmembrane region" description="Helical" evidence="6">
    <location>
        <begin position="125"/>
        <end position="146"/>
    </location>
</feature>
<protein>
    <submittedName>
        <fullName evidence="8">MFS transporter</fullName>
    </submittedName>
</protein>
<feature type="transmembrane region" description="Helical" evidence="6">
    <location>
        <begin position="258"/>
        <end position="289"/>
    </location>
</feature>
<evidence type="ECO:0000256" key="3">
    <source>
        <dbReference type="ARBA" id="ARBA00022692"/>
    </source>
</evidence>
<keyword evidence="2" id="KW-0813">Transport</keyword>
<gene>
    <name evidence="8" type="ORF">ACFP57_02805</name>
</gene>
<comment type="caution">
    <text evidence="8">The sequence shown here is derived from an EMBL/GenBank/DDBJ whole genome shotgun (WGS) entry which is preliminary data.</text>
</comment>
<keyword evidence="9" id="KW-1185">Reference proteome</keyword>
<dbReference type="PANTHER" id="PTHR23519">
    <property type="entry name" value="AUTOPHAGY-RELATED PROTEIN 22"/>
    <property type="match status" value="1"/>
</dbReference>
<evidence type="ECO:0000313" key="9">
    <source>
        <dbReference type="Proteomes" id="UP001596266"/>
    </source>
</evidence>
<dbReference type="InterPro" id="IPR036259">
    <property type="entry name" value="MFS_trans_sf"/>
</dbReference>
<evidence type="ECO:0000256" key="5">
    <source>
        <dbReference type="ARBA" id="ARBA00023136"/>
    </source>
</evidence>